<dbReference type="Proteomes" id="UP000265581">
    <property type="component" value="Unassembled WGS sequence"/>
</dbReference>
<dbReference type="EMBL" id="QUBR01000001">
    <property type="protein sequence ID" value="REK72881.1"/>
    <property type="molecule type" value="Genomic_DNA"/>
</dbReference>
<comment type="similarity">
    <text evidence="1">Belongs to the CdaR family.</text>
</comment>
<evidence type="ECO:0000313" key="4">
    <source>
        <dbReference type="EMBL" id="REK72881.1"/>
    </source>
</evidence>
<dbReference type="OrthoDB" id="4534407at2"/>
<dbReference type="PANTHER" id="PTHR33744:SF17">
    <property type="entry name" value="CONSERVED PROTEIN"/>
    <property type="match status" value="1"/>
</dbReference>
<dbReference type="InterPro" id="IPR029016">
    <property type="entry name" value="GAF-like_dom_sf"/>
</dbReference>
<proteinExistence type="inferred from homology"/>
<gene>
    <name evidence="4" type="ORF">DX116_04605</name>
</gene>
<dbReference type="PANTHER" id="PTHR33744">
    <property type="entry name" value="CARBOHYDRATE DIACID REGULATOR"/>
    <property type="match status" value="1"/>
</dbReference>
<organism evidence="4 5">
    <name type="scientific">Aeromicrobium endophyticum</name>
    <dbReference type="NCBI Taxonomy" id="2292704"/>
    <lineage>
        <taxon>Bacteria</taxon>
        <taxon>Bacillati</taxon>
        <taxon>Actinomycetota</taxon>
        <taxon>Actinomycetes</taxon>
        <taxon>Propionibacteriales</taxon>
        <taxon>Nocardioidaceae</taxon>
        <taxon>Aeromicrobium</taxon>
    </lineage>
</organism>
<evidence type="ECO:0000256" key="1">
    <source>
        <dbReference type="ARBA" id="ARBA00006754"/>
    </source>
</evidence>
<feature type="domain" description="PucR C-terminal helix-turn-helix" evidence="2">
    <location>
        <begin position="337"/>
        <end position="395"/>
    </location>
</feature>
<dbReference type="RefSeq" id="WP_119702995.1">
    <property type="nucleotide sequence ID" value="NZ_JBHSOI010000001.1"/>
</dbReference>
<dbReference type="InterPro" id="IPR042070">
    <property type="entry name" value="PucR_C-HTH_sf"/>
</dbReference>
<dbReference type="InterPro" id="IPR025736">
    <property type="entry name" value="PucR_C-HTH_dom"/>
</dbReference>
<feature type="domain" description="CdaR GGDEF-like" evidence="3">
    <location>
        <begin position="173"/>
        <end position="286"/>
    </location>
</feature>
<accession>A0A371PAD3</accession>
<dbReference type="AlphaFoldDB" id="A0A371PAD3"/>
<dbReference type="Gene3D" id="3.30.450.40">
    <property type="match status" value="1"/>
</dbReference>
<name>A0A371PAD3_9ACTN</name>
<dbReference type="Gene3D" id="1.10.10.2840">
    <property type="entry name" value="PucR C-terminal helix-turn-helix domain"/>
    <property type="match status" value="1"/>
</dbReference>
<evidence type="ECO:0000259" key="2">
    <source>
        <dbReference type="Pfam" id="PF13556"/>
    </source>
</evidence>
<reference evidence="4 5" key="1">
    <citation type="submission" date="2018-08" db="EMBL/GenBank/DDBJ databases">
        <title>Aeromicrobium sp. M2KJ-4, whole genome shotgun sequence.</title>
        <authorList>
            <person name="Tuo L."/>
        </authorList>
    </citation>
    <scope>NUCLEOTIDE SEQUENCE [LARGE SCALE GENOMIC DNA]</scope>
    <source>
        <strain evidence="4 5">M2KJ-4</strain>
    </source>
</reference>
<evidence type="ECO:0000313" key="5">
    <source>
        <dbReference type="Proteomes" id="UP000265581"/>
    </source>
</evidence>
<dbReference type="InterPro" id="IPR041522">
    <property type="entry name" value="CdaR_GGDEF"/>
</dbReference>
<keyword evidence="5" id="KW-1185">Reference proteome</keyword>
<sequence>MDFDTLQAIVDDLADRLQRSVAVDDTSIRLVASSRHFGEEDELRSSSILNREVPGEVVERILGVGIADWTEPGWVEEVDLGVTRRLCVPVRYQGLSLGFLWLIEWAGHPIPTEDVDRAVVAAQQAGVLLYRGRLMRERLRNRHEAVLRELVSSDEAARAQAVEDLRAEQVFPEHPQPYQVLAVRTTTLASTTTGDPELQLAVQEASGRLPSGTVMVVAGPARAWLLLAGAEPWSDLRIASLRQHISERLGGGGSGDADVTFGLGDVVTELDDLHVSYRQALMAARAADLVSSFSPFARWTDLGPYQLLLRMTSSDIAAVSSVPALQALEAADHHGILLESLECFLDHAGDVRRAAGVLFVHRATFYQRLRRIEEVTGCDLGSGSDRLMLHLALKIRALAPGARPLDR</sequence>
<evidence type="ECO:0000259" key="3">
    <source>
        <dbReference type="Pfam" id="PF17853"/>
    </source>
</evidence>
<comment type="caution">
    <text evidence="4">The sequence shown here is derived from an EMBL/GenBank/DDBJ whole genome shotgun (WGS) entry which is preliminary data.</text>
</comment>
<dbReference type="Pfam" id="PF13556">
    <property type="entry name" value="HTH_30"/>
    <property type="match status" value="1"/>
</dbReference>
<protein>
    <submittedName>
        <fullName evidence="4">PucR family transcriptional regulator</fullName>
    </submittedName>
</protein>
<dbReference type="Pfam" id="PF17853">
    <property type="entry name" value="GGDEF_2"/>
    <property type="match status" value="1"/>
</dbReference>
<dbReference type="SUPFAM" id="SSF55781">
    <property type="entry name" value="GAF domain-like"/>
    <property type="match status" value="1"/>
</dbReference>
<dbReference type="InterPro" id="IPR051448">
    <property type="entry name" value="CdaR-like_regulators"/>
</dbReference>